<gene>
    <name evidence="1" type="ORF">B5P45_26130</name>
</gene>
<dbReference type="OrthoDB" id="7471569at2"/>
<dbReference type="InterPro" id="IPR036390">
    <property type="entry name" value="WH_DNA-bd_sf"/>
</dbReference>
<evidence type="ECO:0000313" key="2">
    <source>
        <dbReference type="Proteomes" id="UP000232163"/>
    </source>
</evidence>
<name>A0A2N9VSL6_9HYPH</name>
<organism evidence="1 2">
    <name type="scientific">Phyllobacterium zundukense</name>
    <dbReference type="NCBI Taxonomy" id="1867719"/>
    <lineage>
        <taxon>Bacteria</taxon>
        <taxon>Pseudomonadati</taxon>
        <taxon>Pseudomonadota</taxon>
        <taxon>Alphaproteobacteria</taxon>
        <taxon>Hyphomicrobiales</taxon>
        <taxon>Phyllobacteriaceae</taxon>
        <taxon>Phyllobacterium</taxon>
    </lineage>
</organism>
<dbReference type="KEGG" id="pht:BLM14_15675"/>
<accession>A0A2N9VSL6</accession>
<dbReference type="AlphaFoldDB" id="A0A2N9VSL6"/>
<dbReference type="Pfam" id="PF25212">
    <property type="entry name" value="HVO_A0114"/>
    <property type="match status" value="1"/>
</dbReference>
<protein>
    <submittedName>
        <fullName evidence="1">Transcriptional regulator</fullName>
    </submittedName>
</protein>
<proteinExistence type="predicted"/>
<sequence>MNTVTVGVSSLDEAKQRLAGAFRGEKQGTFLTFASVELLWQTITPRRWDVIRSMTGQEAMTLRGLARKLERDVKTTHGDVHALLDAGILEKTADGRIVFPYDAVHVDFTITKAA</sequence>
<reference evidence="1 2" key="1">
    <citation type="journal article" date="2017" name="Int J Environ Stud">
        <title>Does the Miocene-Pliocene relict legume Oxytropis triphylla form nitrogen-fixing nodules with a combination of bacterial strains?</title>
        <authorList>
            <person name="Safronova V."/>
            <person name="Belimov A."/>
            <person name="Sazanova A."/>
            <person name="Kuznetsova I."/>
            <person name="Popova J."/>
            <person name="Andronov E."/>
            <person name="Verkhozina A."/>
            <person name="Tikhonovich I."/>
        </authorList>
    </citation>
    <scope>NUCLEOTIDE SEQUENCE [LARGE SCALE GENOMIC DNA]</scope>
    <source>
        <strain evidence="1 2">Tri-38</strain>
    </source>
</reference>
<evidence type="ECO:0000313" key="1">
    <source>
        <dbReference type="EMBL" id="PIO42484.1"/>
    </source>
</evidence>
<dbReference type="SUPFAM" id="SSF46785">
    <property type="entry name" value="Winged helix' DNA-binding domain"/>
    <property type="match status" value="1"/>
</dbReference>
<dbReference type="Proteomes" id="UP000232163">
    <property type="component" value="Unassembled WGS sequence"/>
</dbReference>
<comment type="caution">
    <text evidence="1">The sequence shown here is derived from an EMBL/GenBank/DDBJ whole genome shotgun (WGS) entry which is preliminary data.</text>
</comment>
<keyword evidence="2" id="KW-1185">Reference proteome</keyword>
<dbReference type="EMBL" id="MZMT01000053">
    <property type="protein sequence ID" value="PIO42484.1"/>
    <property type="molecule type" value="Genomic_DNA"/>
</dbReference>
<dbReference type="RefSeq" id="WP_100000287.1">
    <property type="nucleotide sequence ID" value="NZ_CP017940.1"/>
</dbReference>